<name>A0A926ZKF5_9CYAN</name>
<organism evidence="2 3">
    <name type="scientific">Aerosakkonema funiforme FACHB-1375</name>
    <dbReference type="NCBI Taxonomy" id="2949571"/>
    <lineage>
        <taxon>Bacteria</taxon>
        <taxon>Bacillati</taxon>
        <taxon>Cyanobacteriota</taxon>
        <taxon>Cyanophyceae</taxon>
        <taxon>Oscillatoriophycideae</taxon>
        <taxon>Aerosakkonematales</taxon>
        <taxon>Aerosakkonemataceae</taxon>
        <taxon>Aerosakkonema</taxon>
    </lineage>
</organism>
<keyword evidence="3" id="KW-1185">Reference proteome</keyword>
<evidence type="ECO:0000313" key="2">
    <source>
        <dbReference type="EMBL" id="MBD2185317.1"/>
    </source>
</evidence>
<comment type="caution">
    <text evidence="2">The sequence shown here is derived from an EMBL/GenBank/DDBJ whole genome shotgun (WGS) entry which is preliminary data.</text>
</comment>
<reference evidence="2" key="2">
    <citation type="submission" date="2020-08" db="EMBL/GenBank/DDBJ databases">
        <authorList>
            <person name="Chen M."/>
            <person name="Teng W."/>
            <person name="Zhao L."/>
            <person name="Hu C."/>
            <person name="Zhou Y."/>
            <person name="Han B."/>
            <person name="Song L."/>
            <person name="Shu W."/>
        </authorList>
    </citation>
    <scope>NUCLEOTIDE SEQUENCE</scope>
    <source>
        <strain evidence="2">FACHB-1375</strain>
    </source>
</reference>
<protein>
    <submittedName>
        <fullName evidence="2">Uncharacterized protein</fullName>
    </submittedName>
</protein>
<keyword evidence="1" id="KW-0732">Signal</keyword>
<dbReference type="Proteomes" id="UP000641646">
    <property type="component" value="Unassembled WGS sequence"/>
</dbReference>
<evidence type="ECO:0000256" key="1">
    <source>
        <dbReference type="SAM" id="SignalP"/>
    </source>
</evidence>
<dbReference type="RefSeq" id="WP_190473449.1">
    <property type="nucleotide sequence ID" value="NZ_JACJPW010000116.1"/>
</dbReference>
<proteinExistence type="predicted"/>
<reference evidence="2" key="1">
    <citation type="journal article" date="2015" name="ISME J.">
        <title>Draft Genome Sequence of Streptomyces incarnatus NRRL8089, which Produces the Nucleoside Antibiotic Sinefungin.</title>
        <authorList>
            <person name="Oshima K."/>
            <person name="Hattori M."/>
            <person name="Shimizu H."/>
            <person name="Fukuda K."/>
            <person name="Nemoto M."/>
            <person name="Inagaki K."/>
            <person name="Tamura T."/>
        </authorList>
    </citation>
    <scope>NUCLEOTIDE SEQUENCE</scope>
    <source>
        <strain evidence="2">FACHB-1375</strain>
    </source>
</reference>
<accession>A0A926ZKF5</accession>
<evidence type="ECO:0000313" key="3">
    <source>
        <dbReference type="Proteomes" id="UP000641646"/>
    </source>
</evidence>
<sequence>MRKRSQISFTVSLAILAAICLPVLAQSQRYPTDAEVQRLIARFRQQKQVVADERTPSQIRIRDTFVRAWSQSDSSIAPFLGEWLSALETSYAQTLIIYPSSSRGRVCIIHGYFPDGDDASTFLFAMGSVSNGQIRIDRGDLGRSLAIKQGNDLALLGIYKSQGADIWKFSYPKPLKQPTRPSLQNKPEAAKIIQQFNSNGCTAYPPESI</sequence>
<dbReference type="EMBL" id="JACJPW010000116">
    <property type="protein sequence ID" value="MBD2185317.1"/>
    <property type="molecule type" value="Genomic_DNA"/>
</dbReference>
<feature type="chain" id="PRO_5036782573" evidence="1">
    <location>
        <begin position="26"/>
        <end position="209"/>
    </location>
</feature>
<gene>
    <name evidence="2" type="ORF">H6G03_30290</name>
</gene>
<feature type="signal peptide" evidence="1">
    <location>
        <begin position="1"/>
        <end position="25"/>
    </location>
</feature>
<dbReference type="AlphaFoldDB" id="A0A926ZKF5"/>